<dbReference type="PROSITE" id="PS51257">
    <property type="entry name" value="PROKAR_LIPOPROTEIN"/>
    <property type="match status" value="1"/>
</dbReference>
<comment type="subcellular location">
    <subcellularLocation>
        <location evidence="1">Cell outer membrane</location>
    </subcellularLocation>
</comment>
<dbReference type="GO" id="GO:0009279">
    <property type="term" value="C:cell outer membrane"/>
    <property type="evidence" value="ECO:0007669"/>
    <property type="project" value="UniProtKB-SubCell"/>
</dbReference>
<evidence type="ECO:0000256" key="4">
    <source>
        <dbReference type="SAM" id="Coils"/>
    </source>
</evidence>
<evidence type="ECO:0000259" key="6">
    <source>
        <dbReference type="PROSITE" id="PS51123"/>
    </source>
</evidence>
<dbReference type="InterPro" id="IPR006664">
    <property type="entry name" value="OMP_bac"/>
</dbReference>
<dbReference type="EMBL" id="CP015519">
    <property type="protein sequence ID" value="APG29067.1"/>
    <property type="molecule type" value="Genomic_DNA"/>
</dbReference>
<dbReference type="Pfam" id="PF14346">
    <property type="entry name" value="DUF4398"/>
    <property type="match status" value="1"/>
</dbReference>
<dbReference type="PRINTS" id="PR01021">
    <property type="entry name" value="OMPADOMAIN"/>
</dbReference>
<keyword evidence="2 3" id="KW-0472">Membrane</keyword>
<dbReference type="PROSITE" id="PS51123">
    <property type="entry name" value="OMPA_2"/>
    <property type="match status" value="1"/>
</dbReference>
<dbReference type="PANTHER" id="PTHR30329">
    <property type="entry name" value="STATOR ELEMENT OF FLAGELLAR MOTOR COMPLEX"/>
    <property type="match status" value="1"/>
</dbReference>
<dbReference type="STRING" id="1842532.A7E78_07905"/>
<evidence type="ECO:0000256" key="2">
    <source>
        <dbReference type="ARBA" id="ARBA00023136"/>
    </source>
</evidence>
<dbReference type="InterPro" id="IPR025511">
    <property type="entry name" value="DUF4398"/>
</dbReference>
<dbReference type="Pfam" id="PF00691">
    <property type="entry name" value="OmpA"/>
    <property type="match status" value="1"/>
</dbReference>
<evidence type="ECO:0000256" key="1">
    <source>
        <dbReference type="ARBA" id="ARBA00004442"/>
    </source>
</evidence>
<evidence type="ECO:0000256" key="5">
    <source>
        <dbReference type="SAM" id="SignalP"/>
    </source>
</evidence>
<dbReference type="Proteomes" id="UP000182517">
    <property type="component" value="Chromosome"/>
</dbReference>
<evidence type="ECO:0000313" key="7">
    <source>
        <dbReference type="EMBL" id="APG29067.1"/>
    </source>
</evidence>
<gene>
    <name evidence="7" type="ORF">A7E78_07905</name>
</gene>
<proteinExistence type="predicted"/>
<evidence type="ECO:0000256" key="3">
    <source>
        <dbReference type="PROSITE-ProRule" id="PRU00473"/>
    </source>
</evidence>
<name>A0A1L3GT25_9BACT</name>
<dbReference type="PANTHER" id="PTHR30329:SF20">
    <property type="entry name" value="EXPORTED PROTEIN"/>
    <property type="match status" value="1"/>
</dbReference>
<feature type="signal peptide" evidence="5">
    <location>
        <begin position="1"/>
        <end position="19"/>
    </location>
</feature>
<dbReference type="InterPro" id="IPR006665">
    <property type="entry name" value="OmpA-like"/>
</dbReference>
<feature type="domain" description="OmpA-like" evidence="6">
    <location>
        <begin position="181"/>
        <end position="298"/>
    </location>
</feature>
<dbReference type="CDD" id="cd07185">
    <property type="entry name" value="OmpA_C-like"/>
    <property type="match status" value="1"/>
</dbReference>
<organism evidence="7 8">
    <name type="scientific">Syntrophotalea acetylenivorans</name>
    <dbReference type="NCBI Taxonomy" id="1842532"/>
    <lineage>
        <taxon>Bacteria</taxon>
        <taxon>Pseudomonadati</taxon>
        <taxon>Thermodesulfobacteriota</taxon>
        <taxon>Desulfuromonadia</taxon>
        <taxon>Desulfuromonadales</taxon>
        <taxon>Syntrophotaleaceae</taxon>
        <taxon>Syntrophotalea</taxon>
    </lineage>
</organism>
<sequence length="306" mass="32649">MYKVTLGLSGLTMAAVVLAGCAPKMTSNAALEEARTAFQAAQSNPAVVRNASLELKKAQTALDMADQVLQQQGTVAEIEHLAYLAKQRSAIAQEIGNQKMAEAVIAQASAERNKVLLEARGAETALAQQQAAKEKAAALKALQEAEMQKAAAEKALAEAIAAQEKAAKLESEIAQLQAVKADRGLVMTLGDVLFDVNKAELKPGGILTIEKLAAFLDEYPARRIMIEGFTDSTGAAEYNQGLSERRALAVRQALLDRGTESVRIEFKGYGEEFPVATNVTAAGRQMNRRVEIIISDEAGVIPARTK</sequence>
<dbReference type="InterPro" id="IPR036737">
    <property type="entry name" value="OmpA-like_sf"/>
</dbReference>
<feature type="coiled-coil region" evidence="4">
    <location>
        <begin position="128"/>
        <end position="179"/>
    </location>
</feature>
<dbReference type="Gene3D" id="3.30.1330.60">
    <property type="entry name" value="OmpA-like domain"/>
    <property type="match status" value="1"/>
</dbReference>
<reference evidence="7 8" key="1">
    <citation type="journal article" date="2017" name="Genome Announc.">
        <title>Complete Genome Sequences of Two Acetylene-Fermenting Pelobacter acetylenicus Strains.</title>
        <authorList>
            <person name="Sutton J.M."/>
            <person name="Baesman S.M."/>
            <person name="Fierst J.L."/>
            <person name="Poret-Peterson A.T."/>
            <person name="Oremland R.S."/>
            <person name="Dunlap D.S."/>
            <person name="Akob D.M."/>
        </authorList>
    </citation>
    <scope>NUCLEOTIDE SEQUENCE [LARGE SCALE GENOMIC DNA]</scope>
    <source>
        <strain evidence="7 8">SFB93</strain>
    </source>
</reference>
<dbReference type="SUPFAM" id="SSF103088">
    <property type="entry name" value="OmpA-like"/>
    <property type="match status" value="1"/>
</dbReference>
<protein>
    <recommendedName>
        <fullName evidence="6">OmpA-like domain-containing protein</fullName>
    </recommendedName>
</protein>
<accession>A0A1L3GT25</accession>
<keyword evidence="5" id="KW-0732">Signal</keyword>
<keyword evidence="4" id="KW-0175">Coiled coil</keyword>
<evidence type="ECO:0000313" key="8">
    <source>
        <dbReference type="Proteomes" id="UP000182517"/>
    </source>
</evidence>
<dbReference type="KEGG" id="pef:A7E78_07905"/>
<keyword evidence="8" id="KW-1185">Reference proteome</keyword>
<dbReference type="OrthoDB" id="9805566at2"/>
<feature type="chain" id="PRO_5012182469" description="OmpA-like domain-containing protein" evidence="5">
    <location>
        <begin position="20"/>
        <end position="306"/>
    </location>
</feature>
<dbReference type="AlphaFoldDB" id="A0A1L3GT25"/>
<dbReference type="InterPro" id="IPR050330">
    <property type="entry name" value="Bact_OuterMem_StrucFunc"/>
</dbReference>